<proteinExistence type="predicted"/>
<accession>A0A0F9NZU9</accession>
<organism evidence="6">
    <name type="scientific">marine sediment metagenome</name>
    <dbReference type="NCBI Taxonomy" id="412755"/>
    <lineage>
        <taxon>unclassified sequences</taxon>
        <taxon>metagenomes</taxon>
        <taxon>ecological metagenomes</taxon>
    </lineage>
</organism>
<feature type="domain" description="4Fe-4S ferredoxin-type" evidence="5">
    <location>
        <begin position="12"/>
        <end position="41"/>
    </location>
</feature>
<evidence type="ECO:0000313" key="6">
    <source>
        <dbReference type="EMBL" id="KKN25030.1"/>
    </source>
</evidence>
<protein>
    <recommendedName>
        <fullName evidence="5">4Fe-4S ferredoxin-type domain-containing protein</fullName>
    </recommendedName>
</protein>
<keyword evidence="3" id="KW-0408">Iron</keyword>
<dbReference type="PANTHER" id="PTHR43687">
    <property type="entry name" value="ADENYLYLSULFATE REDUCTASE, BETA SUBUNIT"/>
    <property type="match status" value="1"/>
</dbReference>
<evidence type="ECO:0000256" key="2">
    <source>
        <dbReference type="ARBA" id="ARBA00022723"/>
    </source>
</evidence>
<keyword evidence="1" id="KW-0004">4Fe-4S</keyword>
<dbReference type="InterPro" id="IPR017896">
    <property type="entry name" value="4Fe4S_Fe-S-bd"/>
</dbReference>
<evidence type="ECO:0000256" key="1">
    <source>
        <dbReference type="ARBA" id="ARBA00022485"/>
    </source>
</evidence>
<dbReference type="GO" id="GO:0051539">
    <property type="term" value="F:4 iron, 4 sulfur cluster binding"/>
    <property type="evidence" value="ECO:0007669"/>
    <property type="project" value="UniProtKB-KW"/>
</dbReference>
<dbReference type="InterPro" id="IPR017900">
    <property type="entry name" value="4Fe4S_Fe_S_CS"/>
</dbReference>
<dbReference type="AlphaFoldDB" id="A0A0F9NZU9"/>
<reference evidence="6" key="1">
    <citation type="journal article" date="2015" name="Nature">
        <title>Complex archaea that bridge the gap between prokaryotes and eukaryotes.</title>
        <authorList>
            <person name="Spang A."/>
            <person name="Saw J.H."/>
            <person name="Jorgensen S.L."/>
            <person name="Zaremba-Niedzwiedzka K."/>
            <person name="Martijn J."/>
            <person name="Lind A.E."/>
            <person name="van Eijk R."/>
            <person name="Schleper C."/>
            <person name="Guy L."/>
            <person name="Ettema T.J."/>
        </authorList>
    </citation>
    <scope>NUCLEOTIDE SEQUENCE</scope>
</reference>
<comment type="caution">
    <text evidence="6">The sequence shown here is derived from an EMBL/GenBank/DDBJ whole genome shotgun (WGS) entry which is preliminary data.</text>
</comment>
<dbReference type="EMBL" id="LAZR01002835">
    <property type="protein sequence ID" value="KKN25030.1"/>
    <property type="molecule type" value="Genomic_DNA"/>
</dbReference>
<dbReference type="PROSITE" id="PS51379">
    <property type="entry name" value="4FE4S_FER_2"/>
    <property type="match status" value="2"/>
</dbReference>
<dbReference type="Gene3D" id="3.30.70.3270">
    <property type="match status" value="2"/>
</dbReference>
<sequence>MVYFGDLKEKKGKIHIDKDRCKGCKFCVEYCPKDVLEMSEEFNVKGYHPPFIKNEDDCLYCQLCETICPEFAIFVTLKKEEEEGEKGESRS</sequence>
<feature type="domain" description="4Fe-4S ferredoxin-type" evidence="5">
    <location>
        <begin position="48"/>
        <end position="78"/>
    </location>
</feature>
<keyword evidence="4" id="KW-0411">Iron-sulfur</keyword>
<keyword evidence="2" id="KW-0479">Metal-binding</keyword>
<dbReference type="InterPro" id="IPR050572">
    <property type="entry name" value="Fe-S_Ferredoxin"/>
</dbReference>
<evidence type="ECO:0000256" key="4">
    <source>
        <dbReference type="ARBA" id="ARBA00023014"/>
    </source>
</evidence>
<dbReference type="PANTHER" id="PTHR43687:SF4">
    <property type="entry name" value="BLR5484 PROTEIN"/>
    <property type="match status" value="1"/>
</dbReference>
<evidence type="ECO:0000259" key="5">
    <source>
        <dbReference type="PROSITE" id="PS51379"/>
    </source>
</evidence>
<name>A0A0F9NZU9_9ZZZZ</name>
<dbReference type="PROSITE" id="PS00198">
    <property type="entry name" value="4FE4S_FER_1"/>
    <property type="match status" value="2"/>
</dbReference>
<gene>
    <name evidence="6" type="ORF">LCGC14_0888850</name>
</gene>
<dbReference type="SUPFAM" id="SSF54862">
    <property type="entry name" value="4Fe-4S ferredoxins"/>
    <property type="match status" value="1"/>
</dbReference>
<dbReference type="Pfam" id="PF12838">
    <property type="entry name" value="Fer4_7"/>
    <property type="match status" value="1"/>
</dbReference>
<dbReference type="GO" id="GO:0046872">
    <property type="term" value="F:metal ion binding"/>
    <property type="evidence" value="ECO:0007669"/>
    <property type="project" value="UniProtKB-KW"/>
</dbReference>
<evidence type="ECO:0000256" key="3">
    <source>
        <dbReference type="ARBA" id="ARBA00023004"/>
    </source>
</evidence>